<gene>
    <name evidence="4 6" type="primary">zfp-3</name>
    <name evidence="4" type="ORF">CELE_W05H7.4</name>
    <name evidence="6" type="ORF">W05H7.4</name>
</gene>
<keyword evidence="7" id="KW-1267">Proteomics identification</keyword>
<sequence length="666" mass="74424">MADVYTPTKTMDGAFLPAVGSPNTSIDSPAVYVPTPLTAPSTSKTTPVKPEDQTTRQKYGGSVSYSPSNPGIRIVKRKPKPEAVAAAAAVPTAIYSGKRHATDDGEDAGLAALKLYFQKPNRGILRGPAISNLNQRGTRRLIFADTRGLPLVHVKEIERIAAIHSNVADYRCSERNEAAAFGQEMEVFEDVEWSLVPVKRSKPARSEMSESGLREERRIEEEGIMRGAMFGMCQLEDNPALNEQAAVDRANYTPTIIPTVSVPSEPTTLATIRDLPLPGRPPRVRPQDLLLQVKPNQGFHTLPLYHSQRPENPRRPMYAQQQQQQSAHQTPTPHIQQVFQETEPVTNYYTATTSVPETPEPAPAAQPASRFELPSNLKEMLNQLKKKGFVSSDETPSPTTSAPPPVDPLAAAMQTAQQMMLQQGNTYASEEVPQDYPMDGYVATFATPEMMAQERRQDSRNSEGWTQSGWKIPEPCVYFISRPGGCNRGDQCRFIHDEEMRRQKMAELPPRGPNHHHDNFRGGRGRGFRGGYNNRNNYNNHHDRDFRDNAGGNRGRFGDTEGFRGARYARGGFAPRNNSRFDQKPAYNDDGGHLGSPNAHGSQYQDPVPTKRARVSRFDRQGEDDAPGQDMDQRPPRRNRFDEQPPRRTFRSRFDQQADHDEMSQA</sequence>
<dbReference type="FunCoup" id="H2KZI6">
    <property type="interactions" value="883"/>
</dbReference>
<evidence type="ECO:0000313" key="6">
    <source>
        <dbReference type="WormBase" id="W05H7.4e"/>
    </source>
</evidence>
<evidence type="ECO:0007829" key="7">
    <source>
        <dbReference type="PeptideAtlas" id="H2KZI6"/>
    </source>
</evidence>
<dbReference type="KEGG" id="cel:CELE_W05H7.4"/>
<feature type="domain" description="C3H1-type" evidence="3">
    <location>
        <begin position="470"/>
        <end position="499"/>
    </location>
</feature>
<evidence type="ECO:0000313" key="5">
    <source>
        <dbReference type="Proteomes" id="UP000001940"/>
    </source>
</evidence>
<dbReference type="Proteomes" id="UP000001940">
    <property type="component" value="Chromosome X"/>
</dbReference>
<dbReference type="ExpressionAtlas" id="H2KZI6">
    <property type="expression patterns" value="baseline and differential"/>
</dbReference>
<evidence type="ECO:0000256" key="1">
    <source>
        <dbReference type="PROSITE-ProRule" id="PRU00723"/>
    </source>
</evidence>
<dbReference type="HOGENOM" id="CLU_451474_0_0_1"/>
<dbReference type="GO" id="GO:0005634">
    <property type="term" value="C:nucleus"/>
    <property type="evidence" value="ECO:0007005"/>
    <property type="project" value="WormBase"/>
</dbReference>
<dbReference type="Bgee" id="WBGene00021047">
    <property type="expression patterns" value="Expressed in pharyngeal muscle cell (C elegans) and 4 other cell types or tissues"/>
</dbReference>
<feature type="region of interest" description="Disordered" evidence="2">
    <location>
        <begin position="301"/>
        <end position="331"/>
    </location>
</feature>
<evidence type="ECO:0000313" key="4">
    <source>
        <dbReference type="EMBL" id="CCD68298.1"/>
    </source>
</evidence>
<dbReference type="OMA" id="SEGWTQS"/>
<dbReference type="CTD" id="180479"/>
<organism evidence="4 5">
    <name type="scientific">Caenorhabditis elegans</name>
    <dbReference type="NCBI Taxonomy" id="6239"/>
    <lineage>
        <taxon>Eukaryota</taxon>
        <taxon>Metazoa</taxon>
        <taxon>Ecdysozoa</taxon>
        <taxon>Nematoda</taxon>
        <taxon>Chromadorea</taxon>
        <taxon>Rhabditida</taxon>
        <taxon>Rhabditina</taxon>
        <taxon>Rhabditomorpha</taxon>
        <taxon>Rhabditoidea</taxon>
        <taxon>Rhabditidae</taxon>
        <taxon>Peloderinae</taxon>
        <taxon>Caenorhabditis</taxon>
    </lineage>
</organism>
<dbReference type="eggNOG" id="ENOG502TFEC">
    <property type="taxonomic scope" value="Eukaryota"/>
</dbReference>
<feature type="region of interest" description="Disordered" evidence="2">
    <location>
        <begin position="506"/>
        <end position="666"/>
    </location>
</feature>
<dbReference type="InParanoid" id="H2KZI6"/>
<dbReference type="PROSITE" id="PS50103">
    <property type="entry name" value="ZF_C3H1"/>
    <property type="match status" value="1"/>
</dbReference>
<evidence type="ECO:0000256" key="2">
    <source>
        <dbReference type="SAM" id="MobiDB-lite"/>
    </source>
</evidence>
<protein>
    <submittedName>
        <fullName evidence="4">C3H1-type domain-containing protein</fullName>
    </submittedName>
</protein>
<dbReference type="STRING" id="6239.W05H7.4e.1"/>
<dbReference type="AGR" id="WB:WBGene00021047"/>
<dbReference type="IntAct" id="H2KZI6">
    <property type="interactions" value="60"/>
</dbReference>
<feature type="region of interest" description="Disordered" evidence="2">
    <location>
        <begin position="34"/>
        <end position="71"/>
    </location>
</feature>
<feature type="compositionally biased region" description="Low complexity" evidence="2">
    <location>
        <begin position="565"/>
        <end position="576"/>
    </location>
</feature>
<feature type="zinc finger region" description="C3H1-type" evidence="1">
    <location>
        <begin position="470"/>
        <end position="499"/>
    </location>
</feature>
<dbReference type="SMART" id="SM00356">
    <property type="entry name" value="ZnF_C3H1"/>
    <property type="match status" value="1"/>
</dbReference>
<dbReference type="Gene3D" id="4.10.1000.10">
    <property type="entry name" value="Zinc finger, CCCH-type"/>
    <property type="match status" value="1"/>
</dbReference>
<keyword evidence="5" id="KW-1185">Reference proteome</keyword>
<name>H2KZI6_CAEEL</name>
<dbReference type="GO" id="GO:0008270">
    <property type="term" value="F:zinc ion binding"/>
    <property type="evidence" value="ECO:0007669"/>
    <property type="project" value="UniProtKB-KW"/>
</dbReference>
<dbReference type="AlphaFoldDB" id="H2KZI6"/>
<evidence type="ECO:0000259" key="3">
    <source>
        <dbReference type="PROSITE" id="PS50103"/>
    </source>
</evidence>
<dbReference type="GeneID" id="180479"/>
<dbReference type="SMR" id="H2KZI6"/>
<dbReference type="RefSeq" id="NP_001024942.1">
    <property type="nucleotide sequence ID" value="NM_001029771.6"/>
</dbReference>
<dbReference type="WormBase" id="W05H7.4e">
    <property type="protein sequence ID" value="CE38432"/>
    <property type="gene ID" value="WBGene00021047"/>
    <property type="gene designation" value="zfp-3"/>
</dbReference>
<feature type="compositionally biased region" description="Basic and acidic residues" evidence="2">
    <location>
        <begin position="631"/>
        <end position="666"/>
    </location>
</feature>
<dbReference type="PaxDb" id="6239-W05H7.4e"/>
<keyword evidence="1" id="KW-0862">Zinc</keyword>
<proteinExistence type="evidence at protein level"/>
<dbReference type="OrthoDB" id="5876176at2759"/>
<accession>H2KZI6</accession>
<dbReference type="InterPro" id="IPR000571">
    <property type="entry name" value="Znf_CCCH"/>
</dbReference>
<dbReference type="EMBL" id="BX284606">
    <property type="protein sequence ID" value="CCD68298.1"/>
    <property type="molecule type" value="Genomic_DNA"/>
</dbReference>
<keyword evidence="1" id="KW-0479">Metal-binding</keyword>
<reference evidence="4 5" key="1">
    <citation type="journal article" date="1998" name="Science">
        <title>Genome sequence of the nematode C. elegans: a platform for investigating biology.</title>
        <authorList>
            <consortium name="The C. elegans sequencing consortium"/>
            <person name="Sulson J.E."/>
            <person name="Waterston R."/>
        </authorList>
    </citation>
    <scope>NUCLEOTIDE SEQUENCE [LARGE SCALE GENOMIC DNA]</scope>
    <source>
        <strain evidence="4 5">Bristol N2</strain>
    </source>
</reference>
<keyword evidence="1" id="KW-0863">Zinc-finger</keyword>